<comment type="cofactor">
    <cofactor evidence="2">
        <name>[2Fe-2S] cluster</name>
        <dbReference type="ChEBI" id="CHEBI:190135"/>
    </cofactor>
</comment>
<gene>
    <name evidence="4" type="ORF">METZ01_LOCUS357243</name>
</gene>
<dbReference type="PANTHER" id="PTHR43105:SF13">
    <property type="entry name" value="NADH-UBIQUINONE OXIDOREDUCTASE 75 KDA SUBUNIT, MITOCHONDRIAL"/>
    <property type="match status" value="1"/>
</dbReference>
<reference evidence="4" key="1">
    <citation type="submission" date="2018-05" db="EMBL/GenBank/DDBJ databases">
        <authorList>
            <person name="Lanie J.A."/>
            <person name="Ng W.-L."/>
            <person name="Kazmierczak K.M."/>
            <person name="Andrzejewski T.M."/>
            <person name="Davidsen T.M."/>
            <person name="Wayne K.J."/>
            <person name="Tettelin H."/>
            <person name="Glass J.I."/>
            <person name="Rusch D."/>
            <person name="Podicherti R."/>
            <person name="Tsui H.-C.T."/>
            <person name="Winkler M.E."/>
        </authorList>
    </citation>
    <scope>NUCLEOTIDE SEQUENCE</scope>
</reference>
<feature type="domain" description="Molybdopterin oxidoreductase" evidence="3">
    <location>
        <begin position="15"/>
        <end position="109"/>
    </location>
</feature>
<dbReference type="Gene3D" id="3.40.50.740">
    <property type="match status" value="1"/>
</dbReference>
<dbReference type="InterPro" id="IPR050123">
    <property type="entry name" value="Prok_molybdopt-oxidoreductase"/>
</dbReference>
<dbReference type="SUPFAM" id="SSF53706">
    <property type="entry name" value="Formate dehydrogenase/DMSO reductase, domains 1-3"/>
    <property type="match status" value="1"/>
</dbReference>
<organism evidence="4">
    <name type="scientific">marine metagenome</name>
    <dbReference type="NCBI Taxonomy" id="408172"/>
    <lineage>
        <taxon>unclassified sequences</taxon>
        <taxon>metagenomes</taxon>
        <taxon>ecological metagenomes</taxon>
    </lineage>
</organism>
<dbReference type="EMBL" id="UINC01126113">
    <property type="protein sequence ID" value="SVD04389.1"/>
    <property type="molecule type" value="Genomic_DNA"/>
</dbReference>
<evidence type="ECO:0000313" key="4">
    <source>
        <dbReference type="EMBL" id="SVD04389.1"/>
    </source>
</evidence>
<sequence>VGAYDLNILSSNYGKNVTFEKIQKNEFEIIFLFGQEDLKFNKSKEYIIYIGSHGDSGAEIADIILPGAAYTEQDGYFTNLEGKIQKAYKASYPPEIAKEDWQIINELSSMIKRKNLYANKNDLINSMMNFLKLHKQKKDYEIPKYDYFEENIFVDEIDFYHSNAIARSSKTMTECKNIRINFEKTGTES</sequence>
<name>A0A382S382_9ZZZZ</name>
<protein>
    <recommendedName>
        <fullName evidence="3">Molybdopterin oxidoreductase domain-containing protein</fullName>
    </recommendedName>
</protein>
<proteinExistence type="predicted"/>
<evidence type="ECO:0000256" key="2">
    <source>
        <dbReference type="ARBA" id="ARBA00034078"/>
    </source>
</evidence>
<evidence type="ECO:0000256" key="1">
    <source>
        <dbReference type="ARBA" id="ARBA00001966"/>
    </source>
</evidence>
<dbReference type="Pfam" id="PF00384">
    <property type="entry name" value="Molybdopterin"/>
    <property type="match status" value="1"/>
</dbReference>
<dbReference type="GO" id="GO:0016020">
    <property type="term" value="C:membrane"/>
    <property type="evidence" value="ECO:0007669"/>
    <property type="project" value="TreeGrafter"/>
</dbReference>
<evidence type="ECO:0000259" key="3">
    <source>
        <dbReference type="Pfam" id="PF00384"/>
    </source>
</evidence>
<dbReference type="AlphaFoldDB" id="A0A382S382"/>
<accession>A0A382S382</accession>
<dbReference type="InterPro" id="IPR006656">
    <property type="entry name" value="Mopterin_OxRdtase"/>
</dbReference>
<dbReference type="PANTHER" id="PTHR43105">
    <property type="entry name" value="RESPIRATORY NITRATE REDUCTASE"/>
    <property type="match status" value="1"/>
</dbReference>
<comment type="cofactor">
    <cofactor evidence="1">
        <name>[4Fe-4S] cluster</name>
        <dbReference type="ChEBI" id="CHEBI:49883"/>
    </cofactor>
</comment>
<feature type="non-terminal residue" evidence="4">
    <location>
        <position position="1"/>
    </location>
</feature>
<dbReference type="GO" id="GO:0016491">
    <property type="term" value="F:oxidoreductase activity"/>
    <property type="evidence" value="ECO:0007669"/>
    <property type="project" value="InterPro"/>
</dbReference>